<dbReference type="Pfam" id="PF00664">
    <property type="entry name" value="ABC_membrane"/>
    <property type="match status" value="1"/>
</dbReference>
<reference evidence="12 13" key="1">
    <citation type="journal article" date="2013" name="J. Bacteriol.">
        <title>Roles of HynAB and Ech, the only two hydrogenases found in the model sulfate reducer Desulfovibrio gigas.</title>
        <authorList>
            <person name="Morais-Silva F.O."/>
            <person name="Santos C.I."/>
            <person name="Rodrigues R."/>
            <person name="Pereira I.A."/>
            <person name="Rodrigues-Pousada C."/>
        </authorList>
    </citation>
    <scope>NUCLEOTIDE SEQUENCE [LARGE SCALE GENOMIC DNA]</scope>
    <source>
        <strain evidence="13">ATCC 19364 / DSM 1382 / NCIMB 9332 / VKM B-1759</strain>
    </source>
</reference>
<keyword evidence="2" id="KW-0813">Transport</keyword>
<keyword evidence="13" id="KW-1185">Reference proteome</keyword>
<dbReference type="InterPro" id="IPR036640">
    <property type="entry name" value="ABC1_TM_sf"/>
</dbReference>
<keyword evidence="6" id="KW-0067">ATP-binding</keyword>
<name>T2GC03_MEGG1</name>
<evidence type="ECO:0000256" key="2">
    <source>
        <dbReference type="ARBA" id="ARBA00022448"/>
    </source>
</evidence>
<dbReference type="PROSITE" id="PS50893">
    <property type="entry name" value="ABC_TRANSPORTER_2"/>
    <property type="match status" value="1"/>
</dbReference>
<dbReference type="Proteomes" id="UP000016587">
    <property type="component" value="Chromosome"/>
</dbReference>
<organism evidence="12 13">
    <name type="scientific">Megalodesulfovibrio gigas (strain ATCC 19364 / DSM 1382 / NCIMB 9332 / VKM B-1759)</name>
    <name type="common">Desulfovibrio gigas</name>
    <dbReference type="NCBI Taxonomy" id="1121448"/>
    <lineage>
        <taxon>Bacteria</taxon>
        <taxon>Pseudomonadati</taxon>
        <taxon>Thermodesulfobacteriota</taxon>
        <taxon>Desulfovibrionia</taxon>
        <taxon>Desulfovibrionales</taxon>
        <taxon>Desulfovibrionaceae</taxon>
        <taxon>Megalodesulfovibrio</taxon>
    </lineage>
</organism>
<evidence type="ECO:0000259" key="10">
    <source>
        <dbReference type="PROSITE" id="PS50893"/>
    </source>
</evidence>
<feature type="transmembrane region" description="Helical" evidence="9">
    <location>
        <begin position="150"/>
        <end position="168"/>
    </location>
</feature>
<feature type="transmembrane region" description="Helical" evidence="9">
    <location>
        <begin position="174"/>
        <end position="191"/>
    </location>
</feature>
<gene>
    <name evidence="12" type="ORF">DGI_1854</name>
</gene>
<evidence type="ECO:0000256" key="4">
    <source>
        <dbReference type="ARBA" id="ARBA00022692"/>
    </source>
</evidence>
<evidence type="ECO:0000256" key="9">
    <source>
        <dbReference type="SAM" id="Phobius"/>
    </source>
</evidence>
<feature type="domain" description="ABC transporter" evidence="10">
    <location>
        <begin position="350"/>
        <end position="584"/>
    </location>
</feature>
<evidence type="ECO:0000259" key="11">
    <source>
        <dbReference type="PROSITE" id="PS50929"/>
    </source>
</evidence>
<dbReference type="STRING" id="1121448.DGI_1854"/>
<keyword evidence="3" id="KW-1003">Cell membrane</keyword>
<dbReference type="PANTHER" id="PTHR43394:SF1">
    <property type="entry name" value="ATP-BINDING CASSETTE SUB-FAMILY B MEMBER 10, MITOCHONDRIAL"/>
    <property type="match status" value="1"/>
</dbReference>
<dbReference type="RefSeq" id="WP_021760529.1">
    <property type="nucleotide sequence ID" value="NC_022444.1"/>
</dbReference>
<feature type="domain" description="ABC transmembrane type-1" evidence="11">
    <location>
        <begin position="28"/>
        <end position="316"/>
    </location>
</feature>
<comment type="subcellular location">
    <subcellularLocation>
        <location evidence="1">Cell membrane</location>
        <topology evidence="1">Multi-pass membrane protein</topology>
    </subcellularLocation>
</comment>
<evidence type="ECO:0000256" key="6">
    <source>
        <dbReference type="ARBA" id="ARBA00022840"/>
    </source>
</evidence>
<protein>
    <submittedName>
        <fullName evidence="12">Putative ABC transporter, transmembrane region:ABC transporter related protein</fullName>
    </submittedName>
</protein>
<dbReference type="FunFam" id="3.40.50.300:FF:000221">
    <property type="entry name" value="Multidrug ABC transporter ATP-binding protein"/>
    <property type="match status" value="1"/>
</dbReference>
<dbReference type="InterPro" id="IPR003593">
    <property type="entry name" value="AAA+_ATPase"/>
</dbReference>
<dbReference type="PANTHER" id="PTHR43394">
    <property type="entry name" value="ATP-DEPENDENT PERMEASE MDL1, MITOCHONDRIAL"/>
    <property type="match status" value="1"/>
</dbReference>
<evidence type="ECO:0000256" key="8">
    <source>
        <dbReference type="ARBA" id="ARBA00023136"/>
    </source>
</evidence>
<sequence>MSTPVARLFGQAVWPLFAWAKPYKKRIVLGLGCNALARFFDLVPLVLIGRLVDAMTNPPGGVFPDPGTFLQYGLMVLAAFCCLALFQSTSDYLLDSMAQKVRHDLRTDLYAALSRQDLAFFEDRQTGDILSVVSNDVDNLETFFSDATTSMVRTVITFAGTFGFLFWLDWRLALLLAGPLPLGLFAVRFFATRVQPQYRKARQSVGEINSLLENNIQGMGVIQAYTAEASQAARIAEQSAMYRDAAIKAGLERARFVPLLYGVAGVSYAVLIGGGGWLTFSGSGPSVGDYTTFVLMAMRLILPLFVFGMLINQIQRTEASAQRIRELLHTTPRVVDAPQAVELPEPPASLEFRDVCFAYPGREQVLNHVQFRLQRGQVLGVVGPTGAGKSTCIKLVLRYYDPTGGAVLLNGRPLSEYTLASIRKHLGYVSQEAFLFHGTVAENIRLGSPEATPEAVRRAAAVAGADEFIEKLPQGYETLVGERGVKLSGGQRQRVSLARAVLRDPAILILDEATSAVDTRTEALIQQNLQRFRQGRMTLAVAHRLSTIRHSDDILVLVDGVVVERGDHQALLARQGAYAHLWRVQSGEARAEAPIPAAR</sequence>
<dbReference type="OrthoDB" id="9760168at2"/>
<evidence type="ECO:0000256" key="5">
    <source>
        <dbReference type="ARBA" id="ARBA00022741"/>
    </source>
</evidence>
<dbReference type="GO" id="GO:0005524">
    <property type="term" value="F:ATP binding"/>
    <property type="evidence" value="ECO:0007669"/>
    <property type="project" value="UniProtKB-KW"/>
</dbReference>
<evidence type="ECO:0000256" key="7">
    <source>
        <dbReference type="ARBA" id="ARBA00022989"/>
    </source>
</evidence>
<dbReference type="PROSITE" id="PS50929">
    <property type="entry name" value="ABC_TM1F"/>
    <property type="match status" value="1"/>
</dbReference>
<dbReference type="Gene3D" id="1.20.1560.10">
    <property type="entry name" value="ABC transporter type 1, transmembrane domain"/>
    <property type="match status" value="1"/>
</dbReference>
<dbReference type="InterPro" id="IPR039421">
    <property type="entry name" value="Type_1_exporter"/>
</dbReference>
<dbReference type="PROSITE" id="PS00211">
    <property type="entry name" value="ABC_TRANSPORTER_1"/>
    <property type="match status" value="1"/>
</dbReference>
<evidence type="ECO:0000313" key="13">
    <source>
        <dbReference type="Proteomes" id="UP000016587"/>
    </source>
</evidence>
<feature type="transmembrane region" description="Helical" evidence="9">
    <location>
        <begin position="27"/>
        <end position="49"/>
    </location>
</feature>
<feature type="transmembrane region" description="Helical" evidence="9">
    <location>
        <begin position="256"/>
        <end position="278"/>
    </location>
</feature>
<dbReference type="GO" id="GO:0015421">
    <property type="term" value="F:ABC-type oligopeptide transporter activity"/>
    <property type="evidence" value="ECO:0007669"/>
    <property type="project" value="TreeGrafter"/>
</dbReference>
<dbReference type="InterPro" id="IPR027417">
    <property type="entry name" value="P-loop_NTPase"/>
</dbReference>
<dbReference type="CDD" id="cd18565">
    <property type="entry name" value="ABC_6TM_exporter_like"/>
    <property type="match status" value="1"/>
</dbReference>
<dbReference type="Gene3D" id="3.40.50.300">
    <property type="entry name" value="P-loop containing nucleotide triphosphate hydrolases"/>
    <property type="match status" value="1"/>
</dbReference>
<feature type="transmembrane region" description="Helical" evidence="9">
    <location>
        <begin position="69"/>
        <end position="86"/>
    </location>
</feature>
<dbReference type="SUPFAM" id="SSF52540">
    <property type="entry name" value="P-loop containing nucleoside triphosphate hydrolases"/>
    <property type="match status" value="1"/>
</dbReference>
<dbReference type="AlphaFoldDB" id="T2GC03"/>
<dbReference type="SUPFAM" id="SSF90123">
    <property type="entry name" value="ABC transporter transmembrane region"/>
    <property type="match status" value="1"/>
</dbReference>
<proteinExistence type="predicted"/>
<dbReference type="InterPro" id="IPR011527">
    <property type="entry name" value="ABC1_TM_dom"/>
</dbReference>
<keyword evidence="4 9" id="KW-0812">Transmembrane</keyword>
<accession>T2GC03</accession>
<keyword evidence="8 9" id="KW-0472">Membrane</keyword>
<dbReference type="HOGENOM" id="CLU_000604_84_3_7"/>
<dbReference type="Pfam" id="PF00005">
    <property type="entry name" value="ABC_tran"/>
    <property type="match status" value="1"/>
</dbReference>
<dbReference type="KEGG" id="dgg:DGI_1854"/>
<dbReference type="GO" id="GO:0005886">
    <property type="term" value="C:plasma membrane"/>
    <property type="evidence" value="ECO:0007669"/>
    <property type="project" value="UniProtKB-SubCell"/>
</dbReference>
<evidence type="ECO:0000256" key="1">
    <source>
        <dbReference type="ARBA" id="ARBA00004651"/>
    </source>
</evidence>
<dbReference type="SMART" id="SM00382">
    <property type="entry name" value="AAA"/>
    <property type="match status" value="1"/>
</dbReference>
<dbReference type="PATRIC" id="fig|1121448.10.peg.1819"/>
<keyword evidence="5" id="KW-0547">Nucleotide-binding</keyword>
<dbReference type="InterPro" id="IPR003439">
    <property type="entry name" value="ABC_transporter-like_ATP-bd"/>
</dbReference>
<dbReference type="GO" id="GO:0016887">
    <property type="term" value="F:ATP hydrolysis activity"/>
    <property type="evidence" value="ECO:0007669"/>
    <property type="project" value="InterPro"/>
</dbReference>
<feature type="transmembrane region" description="Helical" evidence="9">
    <location>
        <begin position="290"/>
        <end position="311"/>
    </location>
</feature>
<evidence type="ECO:0000256" key="3">
    <source>
        <dbReference type="ARBA" id="ARBA00022475"/>
    </source>
</evidence>
<dbReference type="EMBL" id="CP006585">
    <property type="protein sequence ID" value="AGW13646.1"/>
    <property type="molecule type" value="Genomic_DNA"/>
</dbReference>
<keyword evidence="7 9" id="KW-1133">Transmembrane helix</keyword>
<evidence type="ECO:0000313" key="12">
    <source>
        <dbReference type="EMBL" id="AGW13646.1"/>
    </source>
</evidence>
<dbReference type="eggNOG" id="COG1132">
    <property type="taxonomic scope" value="Bacteria"/>
</dbReference>
<reference evidence="13" key="2">
    <citation type="submission" date="2013-07" db="EMBL/GenBank/DDBJ databases">
        <authorList>
            <person name="Morais-Silva F.O."/>
            <person name="Rezende A.M."/>
            <person name="Pimentel C."/>
            <person name="Resende D.M."/>
            <person name="Santos C.I."/>
            <person name="Clemente C."/>
            <person name="de Oliveira L.M."/>
            <person name="da Silva S.M."/>
            <person name="Costa D.A."/>
            <person name="Varela-Raposo A."/>
            <person name="Horacio E.C.A."/>
            <person name="Matos M."/>
            <person name="Flores O."/>
            <person name="Ruiz J.C."/>
            <person name="Rodrigues-Pousada C."/>
        </authorList>
    </citation>
    <scope>NUCLEOTIDE SEQUENCE [LARGE SCALE GENOMIC DNA]</scope>
    <source>
        <strain evidence="13">ATCC 19364 / DSM 1382 / NCIMB 9332 / VKM B-1759</strain>
    </source>
</reference>
<dbReference type="InterPro" id="IPR017871">
    <property type="entry name" value="ABC_transporter-like_CS"/>
</dbReference>